<evidence type="ECO:0000256" key="1">
    <source>
        <dbReference type="SAM" id="MobiDB-lite"/>
    </source>
</evidence>
<protein>
    <recommendedName>
        <fullName evidence="2">Type IV secretion system coupling protein TraD DNA-binding domain-containing protein</fullName>
    </recommendedName>
</protein>
<evidence type="ECO:0000259" key="2">
    <source>
        <dbReference type="Pfam" id="PF10412"/>
    </source>
</evidence>
<dbReference type="InterPro" id="IPR019476">
    <property type="entry name" value="T4SS_TraD_DNA-bd"/>
</dbReference>
<gene>
    <name evidence="3" type="ORF">UT67_C0014G0016</name>
</gene>
<dbReference type="InterPro" id="IPR027417">
    <property type="entry name" value="P-loop_NTPase"/>
</dbReference>
<dbReference type="InterPro" id="IPR051162">
    <property type="entry name" value="T4SS_component"/>
</dbReference>
<accession>A0A0G0Q2A3</accession>
<feature type="compositionally biased region" description="Basic and acidic residues" evidence="1">
    <location>
        <begin position="465"/>
        <end position="476"/>
    </location>
</feature>
<reference evidence="3 4" key="1">
    <citation type="journal article" date="2015" name="Nature">
        <title>rRNA introns, odd ribosomes, and small enigmatic genomes across a large radiation of phyla.</title>
        <authorList>
            <person name="Brown C.T."/>
            <person name="Hug L.A."/>
            <person name="Thomas B.C."/>
            <person name="Sharon I."/>
            <person name="Castelle C.J."/>
            <person name="Singh A."/>
            <person name="Wilkins M.J."/>
            <person name="Williams K.H."/>
            <person name="Banfield J.F."/>
        </authorList>
    </citation>
    <scope>NUCLEOTIDE SEQUENCE [LARGE SCALE GENOMIC DNA]</scope>
</reference>
<dbReference type="CDD" id="cd01127">
    <property type="entry name" value="TrwB_TraG_TraD_VirD4"/>
    <property type="match status" value="1"/>
</dbReference>
<dbReference type="SUPFAM" id="SSF52540">
    <property type="entry name" value="P-loop containing nucleoside triphosphate hydrolases"/>
    <property type="match status" value="1"/>
</dbReference>
<feature type="compositionally biased region" description="Polar residues" evidence="1">
    <location>
        <begin position="518"/>
        <end position="528"/>
    </location>
</feature>
<feature type="compositionally biased region" description="Polar residues" evidence="1">
    <location>
        <begin position="568"/>
        <end position="607"/>
    </location>
</feature>
<dbReference type="Gene3D" id="3.40.50.300">
    <property type="entry name" value="P-loop containing nucleotide triphosphate hydrolases"/>
    <property type="match status" value="2"/>
</dbReference>
<feature type="region of interest" description="Disordered" evidence="1">
    <location>
        <begin position="463"/>
        <end position="645"/>
    </location>
</feature>
<feature type="compositionally biased region" description="Basic and acidic residues" evidence="1">
    <location>
        <begin position="624"/>
        <end position="645"/>
    </location>
</feature>
<organism evidence="3 4">
    <name type="scientific">Candidatus Magasanikbacteria bacterium GW2011_GWA2_40_10</name>
    <dbReference type="NCBI Taxonomy" id="1619037"/>
    <lineage>
        <taxon>Bacteria</taxon>
        <taxon>Candidatus Magasanikiibacteriota</taxon>
    </lineage>
</organism>
<evidence type="ECO:0000313" key="4">
    <source>
        <dbReference type="Proteomes" id="UP000034855"/>
    </source>
</evidence>
<feature type="domain" description="Type IV secretion system coupling protein TraD DNA-binding" evidence="2">
    <location>
        <begin position="38"/>
        <end position="354"/>
    </location>
</feature>
<feature type="compositionally biased region" description="Polar residues" evidence="1">
    <location>
        <begin position="537"/>
        <end position="556"/>
    </location>
</feature>
<dbReference type="EMBL" id="LBXR01000014">
    <property type="protein sequence ID" value="KKR34504.1"/>
    <property type="molecule type" value="Genomic_DNA"/>
</dbReference>
<dbReference type="AlphaFoldDB" id="A0A0G0Q2A3"/>
<dbReference type="PANTHER" id="PTHR30121">
    <property type="entry name" value="UNCHARACTERIZED PROTEIN YJGR-RELATED"/>
    <property type="match status" value="1"/>
</dbReference>
<dbReference type="PANTHER" id="PTHR30121:SF6">
    <property type="entry name" value="SLR6007 PROTEIN"/>
    <property type="match status" value="1"/>
</dbReference>
<dbReference type="Pfam" id="PF10412">
    <property type="entry name" value="TrwB_AAD_bind"/>
    <property type="match status" value="1"/>
</dbReference>
<dbReference type="STRING" id="1619037.UT67_C0014G0016"/>
<proteinExistence type="predicted"/>
<evidence type="ECO:0000313" key="3">
    <source>
        <dbReference type="EMBL" id="KKR34504.1"/>
    </source>
</evidence>
<dbReference type="Proteomes" id="UP000034855">
    <property type="component" value="Unassembled WGS sequence"/>
</dbReference>
<sequence>MISNEIEKEPDIIGNPDVNYFASTNFRNKNRKFGIKLDDRRRHLYVVGKTGMGKTTMLENMVLNDIYAGHGVGVVDPHGDFAEKIIDFIPANRINDVVYFNPSDIDFPIGFNILESIDPRYRHLVASGLMGVFKKIWPDVWSARMEYILNNTLLALLEFPNTTLLGINRLLADDAYRKRVIKNLKDPVIRSFWETEFAGYNDRYKQEAVAPVQNKIGQFLSASVIRNIVAQVKSRINIREIMDTKKIFIMNLSKGRIGEDNSRLLGGMLITKIQLAAMERVDTPEKERKDFFLYVDEFQNFATESFSNILSEARKYRLDLTMAHQYMEQLSEEVLAAVIGNVGTLVTFRVGSTDAEILAKEFAPTFIETDLVNLTKFQIYLKLMIDGVASQPFSANTLSPINLSTNSAERVIKVSRERYATSRENIEDKIMRWTGMEAGGNSDTDNEDDEGYIKEPTPRIVAENKNPELSKAKDSEYTTDEEGMPVKIEKKVFPPSPTPSPVCHAPQVIQKLTPPPVKSNTASSSSDIKNSKPVSLVDTNQKGISLSQAVQTNKQPVKSYGGGDRKSAPSNLQRPKQTPPNVVRPTQNQLASTTPKKVESSSAVVQPSNPPLPRPSGELPKPLPRNEPEKTILPDKIVKIDDGQN</sequence>
<dbReference type="PATRIC" id="fig|1619037.3.peg.309"/>
<comment type="caution">
    <text evidence="3">The sequence shown here is derived from an EMBL/GenBank/DDBJ whole genome shotgun (WGS) entry which is preliminary data.</text>
</comment>
<name>A0A0G0Q2A3_9BACT</name>